<feature type="transmembrane region" description="Helical" evidence="5">
    <location>
        <begin position="133"/>
        <end position="156"/>
    </location>
</feature>
<gene>
    <name evidence="7" type="ORF">A2803_02725</name>
</gene>
<evidence type="ECO:0000256" key="4">
    <source>
        <dbReference type="ARBA" id="ARBA00023136"/>
    </source>
</evidence>
<name>A0A1F7YYK9_9BACT</name>
<accession>A0A1F7YYK9</accession>
<evidence type="ECO:0000256" key="3">
    <source>
        <dbReference type="ARBA" id="ARBA00022989"/>
    </source>
</evidence>
<sequence>MELTIDVKEIMARVREVLTAPKKFFGKAKKEHGWKKAFSFVLVVAGAGHILTALYNILIYPLVSPTFAELFGIPAVQLNAGQVAGATLVSFIVTLGMSFIWGAALKVWLAIFKVKSNFDSSYRVMAYSRTPNYLFSWLPLVNILIAIYSFYLLVLGLENEYGIPRGKAILIIVTSVVVIFVVSILAVSLIPTI</sequence>
<evidence type="ECO:0000313" key="7">
    <source>
        <dbReference type="EMBL" id="OGM31979.1"/>
    </source>
</evidence>
<dbReference type="Proteomes" id="UP000178870">
    <property type="component" value="Unassembled WGS sequence"/>
</dbReference>
<evidence type="ECO:0000256" key="1">
    <source>
        <dbReference type="ARBA" id="ARBA00004141"/>
    </source>
</evidence>
<feature type="transmembrane region" description="Helical" evidence="5">
    <location>
        <begin position="83"/>
        <end position="112"/>
    </location>
</feature>
<evidence type="ECO:0000313" key="8">
    <source>
        <dbReference type="Proteomes" id="UP000178870"/>
    </source>
</evidence>
<evidence type="ECO:0000256" key="5">
    <source>
        <dbReference type="SAM" id="Phobius"/>
    </source>
</evidence>
<dbReference type="EMBL" id="MGGP01000019">
    <property type="protein sequence ID" value="OGM31979.1"/>
    <property type="molecule type" value="Genomic_DNA"/>
</dbReference>
<feature type="domain" description="Yip1" evidence="6">
    <location>
        <begin position="16"/>
        <end position="185"/>
    </location>
</feature>
<keyword evidence="3 5" id="KW-1133">Transmembrane helix</keyword>
<dbReference type="AlphaFoldDB" id="A0A1F7YYK9"/>
<feature type="transmembrane region" description="Helical" evidence="5">
    <location>
        <begin position="168"/>
        <end position="190"/>
    </location>
</feature>
<evidence type="ECO:0000259" key="6">
    <source>
        <dbReference type="Pfam" id="PF04893"/>
    </source>
</evidence>
<dbReference type="InterPro" id="IPR006977">
    <property type="entry name" value="Yip1_dom"/>
</dbReference>
<comment type="caution">
    <text evidence="7">The sequence shown here is derived from an EMBL/GenBank/DDBJ whole genome shotgun (WGS) entry which is preliminary data.</text>
</comment>
<reference evidence="7 8" key="1">
    <citation type="journal article" date="2016" name="Nat. Commun.">
        <title>Thousands of microbial genomes shed light on interconnected biogeochemical processes in an aquifer system.</title>
        <authorList>
            <person name="Anantharaman K."/>
            <person name="Brown C.T."/>
            <person name="Hug L.A."/>
            <person name="Sharon I."/>
            <person name="Castelle C.J."/>
            <person name="Probst A.J."/>
            <person name="Thomas B.C."/>
            <person name="Singh A."/>
            <person name="Wilkins M.J."/>
            <person name="Karaoz U."/>
            <person name="Brodie E.L."/>
            <person name="Williams K.H."/>
            <person name="Hubbard S.S."/>
            <person name="Banfield J.F."/>
        </authorList>
    </citation>
    <scope>NUCLEOTIDE SEQUENCE [LARGE SCALE GENOMIC DNA]</scope>
</reference>
<keyword evidence="2 5" id="KW-0812">Transmembrane</keyword>
<comment type="subcellular location">
    <subcellularLocation>
        <location evidence="1">Membrane</location>
        <topology evidence="1">Multi-pass membrane protein</topology>
    </subcellularLocation>
</comment>
<dbReference type="Pfam" id="PF04893">
    <property type="entry name" value="Yip1"/>
    <property type="match status" value="1"/>
</dbReference>
<feature type="transmembrane region" description="Helical" evidence="5">
    <location>
        <begin position="37"/>
        <end position="63"/>
    </location>
</feature>
<keyword evidence="4 5" id="KW-0472">Membrane</keyword>
<dbReference type="GO" id="GO:0016020">
    <property type="term" value="C:membrane"/>
    <property type="evidence" value="ECO:0007669"/>
    <property type="project" value="UniProtKB-SubCell"/>
</dbReference>
<proteinExistence type="predicted"/>
<protein>
    <recommendedName>
        <fullName evidence="6">Yip1 domain-containing protein</fullName>
    </recommendedName>
</protein>
<evidence type="ECO:0000256" key="2">
    <source>
        <dbReference type="ARBA" id="ARBA00022692"/>
    </source>
</evidence>
<organism evidence="7 8">
    <name type="scientific">Candidatus Woesebacteria bacterium RIFCSPHIGHO2_01_FULL_44_21</name>
    <dbReference type="NCBI Taxonomy" id="1802503"/>
    <lineage>
        <taxon>Bacteria</taxon>
        <taxon>Candidatus Woeseibacteriota</taxon>
    </lineage>
</organism>